<proteinExistence type="predicted"/>
<gene>
    <name evidence="3" type="primary">LOC127748972</name>
</gene>
<keyword evidence="2" id="KW-1185">Reference proteome</keyword>
<feature type="region of interest" description="Disordered" evidence="1">
    <location>
        <begin position="1"/>
        <end position="75"/>
    </location>
</feature>
<sequence length="114" mass="12588">MEEACDAFSTHELGETEEVGCTKDEPPHAHARQDDDGQDGPPQAQNHDDDTPDEGLPVPGRRRVAHRPKATVAPQKSVFERLGVEVVVQEAPAHARQGGTPQQQAEFKRRIHKK</sequence>
<feature type="region of interest" description="Disordered" evidence="1">
    <location>
        <begin position="91"/>
        <end position="114"/>
    </location>
</feature>
<evidence type="ECO:0000313" key="3">
    <source>
        <dbReference type="RefSeq" id="XP_052121042.1"/>
    </source>
</evidence>
<dbReference type="KEGG" id="foc:127748972"/>
<name>A0A9C6TW18_FRAOC</name>
<dbReference type="AlphaFoldDB" id="A0A9C6TW18"/>
<feature type="compositionally biased region" description="Basic and acidic residues" evidence="1">
    <location>
        <begin position="20"/>
        <end position="35"/>
    </location>
</feature>
<evidence type="ECO:0000256" key="1">
    <source>
        <dbReference type="SAM" id="MobiDB-lite"/>
    </source>
</evidence>
<organism evidence="2 3">
    <name type="scientific">Frankliniella occidentalis</name>
    <name type="common">Western flower thrips</name>
    <name type="synonym">Euthrips occidentalis</name>
    <dbReference type="NCBI Taxonomy" id="133901"/>
    <lineage>
        <taxon>Eukaryota</taxon>
        <taxon>Metazoa</taxon>
        <taxon>Ecdysozoa</taxon>
        <taxon>Arthropoda</taxon>
        <taxon>Hexapoda</taxon>
        <taxon>Insecta</taxon>
        <taxon>Pterygota</taxon>
        <taxon>Neoptera</taxon>
        <taxon>Paraneoptera</taxon>
        <taxon>Thysanoptera</taxon>
        <taxon>Terebrantia</taxon>
        <taxon>Thripoidea</taxon>
        <taxon>Thripidae</taxon>
        <taxon>Frankliniella</taxon>
    </lineage>
</organism>
<dbReference type="RefSeq" id="XP_052121042.1">
    <property type="nucleotide sequence ID" value="XM_052265082.1"/>
</dbReference>
<reference evidence="3" key="1">
    <citation type="submission" date="2025-08" db="UniProtKB">
        <authorList>
            <consortium name="RefSeq"/>
        </authorList>
    </citation>
    <scope>IDENTIFICATION</scope>
    <source>
        <tissue evidence="3">Whole organism</tissue>
    </source>
</reference>
<dbReference type="Proteomes" id="UP000504606">
    <property type="component" value="Unplaced"/>
</dbReference>
<evidence type="ECO:0000313" key="2">
    <source>
        <dbReference type="Proteomes" id="UP000504606"/>
    </source>
</evidence>
<protein>
    <submittedName>
        <fullName evidence="3">Uncharacterized protein LOC127748972</fullName>
    </submittedName>
</protein>
<feature type="compositionally biased region" description="Basic residues" evidence="1">
    <location>
        <begin position="60"/>
        <end position="69"/>
    </location>
</feature>
<accession>A0A9C6TW18</accession>
<dbReference type="GeneID" id="127748972"/>